<reference evidence="1 2" key="1">
    <citation type="submission" date="2020-08" db="EMBL/GenBank/DDBJ databases">
        <title>Genomic Encyclopedia of Type Strains, Phase III (KMG-III): the genomes of soil and plant-associated and newly described type strains.</title>
        <authorList>
            <person name="Whitman W."/>
        </authorList>
    </citation>
    <scope>NUCLEOTIDE SEQUENCE [LARGE SCALE GENOMIC DNA]</scope>
    <source>
        <strain evidence="1 2">CECT 3226</strain>
    </source>
</reference>
<dbReference type="AlphaFoldDB" id="A0A7W8F9M3"/>
<comment type="caution">
    <text evidence="1">The sequence shown here is derived from an EMBL/GenBank/DDBJ whole genome shotgun (WGS) entry which is preliminary data.</text>
</comment>
<proteinExistence type="predicted"/>
<dbReference type="EMBL" id="JACHJE010000006">
    <property type="protein sequence ID" value="MBB5126335.1"/>
    <property type="molecule type" value="Genomic_DNA"/>
</dbReference>
<dbReference type="Proteomes" id="UP000568022">
    <property type="component" value="Unassembled WGS sequence"/>
</dbReference>
<sequence length="88" mass="9338">MDSLAAVRDALATPGDDSLRHWQQVNLGRFIAEEHYRLTLAPADAGRSEEARVLLTAADALLGELSGNAAKGVRELAGRTAARVREAG</sequence>
<organism evidence="1 2">
    <name type="scientific">Streptomyces griseoloalbus</name>
    <dbReference type="NCBI Taxonomy" id="67303"/>
    <lineage>
        <taxon>Bacteria</taxon>
        <taxon>Bacillati</taxon>
        <taxon>Actinomycetota</taxon>
        <taxon>Actinomycetes</taxon>
        <taxon>Kitasatosporales</taxon>
        <taxon>Streptomycetaceae</taxon>
        <taxon>Streptomyces</taxon>
    </lineage>
</organism>
<evidence type="ECO:0000313" key="1">
    <source>
        <dbReference type="EMBL" id="MBB5126335.1"/>
    </source>
</evidence>
<accession>A0A7W8F9M3</accession>
<name>A0A7W8F9M3_9ACTN</name>
<keyword evidence="2" id="KW-1185">Reference proteome</keyword>
<gene>
    <name evidence="1" type="ORF">FHS32_003072</name>
</gene>
<evidence type="ECO:0000313" key="2">
    <source>
        <dbReference type="Proteomes" id="UP000568022"/>
    </source>
</evidence>
<protein>
    <submittedName>
        <fullName evidence="1">Uncharacterized protein</fullName>
    </submittedName>
</protein>